<evidence type="ECO:0000256" key="3">
    <source>
        <dbReference type="ARBA" id="ARBA00022801"/>
    </source>
</evidence>
<dbReference type="Gene3D" id="2.10.109.10">
    <property type="entry name" value="Umud Fragment, subunit A"/>
    <property type="match status" value="1"/>
</dbReference>
<dbReference type="InterPro" id="IPR015927">
    <property type="entry name" value="Peptidase_S24_S26A/B/C"/>
</dbReference>
<dbReference type="CDD" id="cd06529">
    <property type="entry name" value="S24_LexA-like"/>
    <property type="match status" value="1"/>
</dbReference>
<evidence type="ECO:0000313" key="10">
    <source>
        <dbReference type="Proteomes" id="UP001259982"/>
    </source>
</evidence>
<keyword evidence="10" id="KW-1185">Reference proteome</keyword>
<dbReference type="RefSeq" id="WP_311658365.1">
    <property type="nucleotide sequence ID" value="NZ_JAVRHY010000005.1"/>
</dbReference>
<keyword evidence="3 7" id="KW-0378">Hydrolase</keyword>
<comment type="caution">
    <text evidence="9">The sequence shown here is derived from an EMBL/GenBank/DDBJ whole genome shotgun (WGS) entry which is preliminary data.</text>
</comment>
<evidence type="ECO:0000256" key="1">
    <source>
        <dbReference type="ARBA" id="ARBA00007484"/>
    </source>
</evidence>
<feature type="domain" description="Peptidase S24/S26A/S26B/S26C" evidence="8">
    <location>
        <begin position="24"/>
        <end position="138"/>
    </location>
</feature>
<sequence>MPVSAQTQPADVLSAAPAGWLTLPIIGRVAAGAPIAAIENTEKVIHVPAARFRYRPDYLLRVRGDSMIGAGISDRDLIAVRKQSSARPGDIVVARHGEDVTVKELRIDNGEVVLVPANEAYADIRIPADQVVIEGVYVGSLADSDTVAA</sequence>
<dbReference type="Pfam" id="PF00717">
    <property type="entry name" value="Peptidase_S24"/>
    <property type="match status" value="1"/>
</dbReference>
<keyword evidence="4 7" id="KW-0068">Autocatalytic cleavage</keyword>
<dbReference type="PRINTS" id="PR00726">
    <property type="entry name" value="LEXASERPTASE"/>
</dbReference>
<evidence type="ECO:0000256" key="7">
    <source>
        <dbReference type="RuleBase" id="RU003991"/>
    </source>
</evidence>
<keyword evidence="5" id="KW-0234">DNA repair</keyword>
<organism evidence="9 10">
    <name type="scientific">Spectribacter acetivorans</name>
    <dbReference type="NCBI Taxonomy" id="3075603"/>
    <lineage>
        <taxon>Bacteria</taxon>
        <taxon>Pseudomonadati</taxon>
        <taxon>Pseudomonadota</taxon>
        <taxon>Gammaproteobacteria</taxon>
        <taxon>Salinisphaerales</taxon>
        <taxon>Salinisphaeraceae</taxon>
        <taxon>Spectribacter</taxon>
    </lineage>
</organism>
<reference evidence="9 10" key="1">
    <citation type="submission" date="2023-09" db="EMBL/GenBank/DDBJ databases">
        <authorList>
            <person name="Rey-Velasco X."/>
        </authorList>
    </citation>
    <scope>NUCLEOTIDE SEQUENCE [LARGE SCALE GENOMIC DNA]</scope>
    <source>
        <strain evidence="9 10">P385</strain>
    </source>
</reference>
<protein>
    <submittedName>
        <fullName evidence="9">LexA family transcriptional regulator</fullName>
    </submittedName>
</protein>
<evidence type="ECO:0000256" key="5">
    <source>
        <dbReference type="ARBA" id="ARBA00023204"/>
    </source>
</evidence>
<name>A0ABU3B740_9GAMM</name>
<proteinExistence type="inferred from homology"/>
<comment type="similarity">
    <text evidence="1 7">Belongs to the peptidase S24 family.</text>
</comment>
<dbReference type="InterPro" id="IPR050077">
    <property type="entry name" value="LexA_repressor"/>
</dbReference>
<evidence type="ECO:0000256" key="2">
    <source>
        <dbReference type="ARBA" id="ARBA00022763"/>
    </source>
</evidence>
<keyword evidence="2" id="KW-0227">DNA damage</keyword>
<dbReference type="Proteomes" id="UP001259982">
    <property type="component" value="Unassembled WGS sequence"/>
</dbReference>
<keyword evidence="6" id="KW-0742">SOS response</keyword>
<dbReference type="PANTHER" id="PTHR33516">
    <property type="entry name" value="LEXA REPRESSOR"/>
    <property type="match status" value="1"/>
</dbReference>
<dbReference type="EMBL" id="JAVRHY010000005">
    <property type="protein sequence ID" value="MDT0618280.1"/>
    <property type="molecule type" value="Genomic_DNA"/>
</dbReference>
<dbReference type="InterPro" id="IPR039418">
    <property type="entry name" value="LexA-like"/>
</dbReference>
<accession>A0ABU3B740</accession>
<dbReference type="PANTHER" id="PTHR33516:SF2">
    <property type="entry name" value="LEXA REPRESSOR-RELATED"/>
    <property type="match status" value="1"/>
</dbReference>
<evidence type="ECO:0000313" key="9">
    <source>
        <dbReference type="EMBL" id="MDT0618280.1"/>
    </source>
</evidence>
<evidence type="ECO:0000259" key="8">
    <source>
        <dbReference type="Pfam" id="PF00717"/>
    </source>
</evidence>
<evidence type="ECO:0000256" key="4">
    <source>
        <dbReference type="ARBA" id="ARBA00022813"/>
    </source>
</evidence>
<gene>
    <name evidence="9" type="ORF">RM531_07315</name>
</gene>
<dbReference type="InterPro" id="IPR036286">
    <property type="entry name" value="LexA/Signal_pep-like_sf"/>
</dbReference>
<dbReference type="SUPFAM" id="SSF51306">
    <property type="entry name" value="LexA/Signal peptidase"/>
    <property type="match status" value="1"/>
</dbReference>
<dbReference type="InterPro" id="IPR006197">
    <property type="entry name" value="Peptidase_S24_LexA"/>
</dbReference>
<evidence type="ECO:0000256" key="6">
    <source>
        <dbReference type="ARBA" id="ARBA00023236"/>
    </source>
</evidence>